<accession>A0ABT7T0D7</accession>
<dbReference type="Pfam" id="PF13466">
    <property type="entry name" value="STAS_2"/>
    <property type="match status" value="1"/>
</dbReference>
<evidence type="ECO:0000313" key="3">
    <source>
        <dbReference type="EMBL" id="MDM7861897.1"/>
    </source>
</evidence>
<organism evidence="3 4">
    <name type="scientific">Alteromonas arenosi</name>
    <dbReference type="NCBI Taxonomy" id="3055817"/>
    <lineage>
        <taxon>Bacteria</taxon>
        <taxon>Pseudomonadati</taxon>
        <taxon>Pseudomonadota</taxon>
        <taxon>Gammaproteobacteria</taxon>
        <taxon>Alteromonadales</taxon>
        <taxon>Alteromonadaceae</taxon>
        <taxon>Alteromonas/Salinimonas group</taxon>
        <taxon>Alteromonas</taxon>
    </lineage>
</organism>
<dbReference type="Gene3D" id="3.30.750.24">
    <property type="entry name" value="STAS domain"/>
    <property type="match status" value="1"/>
</dbReference>
<gene>
    <name evidence="3" type="ORF">QTP81_14940</name>
</gene>
<sequence>MSDKPDTDSKLGHDPLDWLKEDNSGAASDVSDSNGTDTVTTEIESTESVDAETSNEHADPEASVELTEEEEATRESFLFDGALTVAKMEELKPKVIDAIEAIPEGGHWSIDFSKVTQIDSSGYQLMISALNSSDLKQISVTLLGLNQEVKTQLELLGDQRLLDAVDID</sequence>
<evidence type="ECO:0000259" key="2">
    <source>
        <dbReference type="PROSITE" id="PS50801"/>
    </source>
</evidence>
<dbReference type="InterPro" id="IPR058548">
    <property type="entry name" value="MlaB-like_STAS"/>
</dbReference>
<name>A0ABT7T0D7_9ALTE</name>
<dbReference type="RefSeq" id="WP_289366583.1">
    <property type="nucleotide sequence ID" value="NZ_JAUCBP010000012.1"/>
</dbReference>
<evidence type="ECO:0000256" key="1">
    <source>
        <dbReference type="SAM" id="MobiDB-lite"/>
    </source>
</evidence>
<keyword evidence="4" id="KW-1185">Reference proteome</keyword>
<proteinExistence type="predicted"/>
<feature type="domain" description="STAS" evidence="2">
    <location>
        <begin position="77"/>
        <end position="168"/>
    </location>
</feature>
<reference evidence="3 4" key="1">
    <citation type="submission" date="2023-06" db="EMBL/GenBank/DDBJ databases">
        <title>Alteromonas sp. ASW11-36 isolated from intertidal sand.</title>
        <authorList>
            <person name="Li Y."/>
        </authorList>
    </citation>
    <scope>NUCLEOTIDE SEQUENCE [LARGE SCALE GENOMIC DNA]</scope>
    <source>
        <strain evidence="3 4">ASW11-36</strain>
    </source>
</reference>
<dbReference type="CDD" id="cd07043">
    <property type="entry name" value="STAS_anti-anti-sigma_factors"/>
    <property type="match status" value="1"/>
</dbReference>
<dbReference type="Proteomes" id="UP001234343">
    <property type="component" value="Unassembled WGS sequence"/>
</dbReference>
<evidence type="ECO:0000313" key="4">
    <source>
        <dbReference type="Proteomes" id="UP001234343"/>
    </source>
</evidence>
<dbReference type="SUPFAM" id="SSF52091">
    <property type="entry name" value="SpoIIaa-like"/>
    <property type="match status" value="1"/>
</dbReference>
<dbReference type="InterPro" id="IPR002645">
    <property type="entry name" value="STAS_dom"/>
</dbReference>
<feature type="region of interest" description="Disordered" evidence="1">
    <location>
        <begin position="1"/>
        <end position="71"/>
    </location>
</feature>
<protein>
    <submittedName>
        <fullName evidence="3">STAS domain-containing protein</fullName>
    </submittedName>
</protein>
<feature type="compositionally biased region" description="Basic and acidic residues" evidence="1">
    <location>
        <begin position="1"/>
        <end position="23"/>
    </location>
</feature>
<comment type="caution">
    <text evidence="3">The sequence shown here is derived from an EMBL/GenBank/DDBJ whole genome shotgun (WGS) entry which is preliminary data.</text>
</comment>
<dbReference type="PROSITE" id="PS50801">
    <property type="entry name" value="STAS"/>
    <property type="match status" value="1"/>
</dbReference>
<dbReference type="InterPro" id="IPR036513">
    <property type="entry name" value="STAS_dom_sf"/>
</dbReference>
<dbReference type="EMBL" id="JAUCBP010000012">
    <property type="protein sequence ID" value="MDM7861897.1"/>
    <property type="molecule type" value="Genomic_DNA"/>
</dbReference>